<keyword evidence="6" id="KW-1185">Reference proteome</keyword>
<dbReference type="SUPFAM" id="SSF52540">
    <property type="entry name" value="P-loop containing nucleoside triphosphate hydrolases"/>
    <property type="match status" value="2"/>
</dbReference>
<proteinExistence type="inferred from homology"/>
<dbReference type="PANTHER" id="PTHR23359">
    <property type="entry name" value="NUCLEOTIDE KINASE"/>
    <property type="match status" value="1"/>
</dbReference>
<organism evidence="5 6">
    <name type="scientific">Blattamonas nauphoetae</name>
    <dbReference type="NCBI Taxonomy" id="2049346"/>
    <lineage>
        <taxon>Eukaryota</taxon>
        <taxon>Metamonada</taxon>
        <taxon>Preaxostyla</taxon>
        <taxon>Oxymonadida</taxon>
        <taxon>Blattamonas</taxon>
    </lineage>
</organism>
<dbReference type="CDD" id="cd22979">
    <property type="entry name" value="DD_AK8"/>
    <property type="match status" value="1"/>
</dbReference>
<keyword evidence="3 4" id="KW-0418">Kinase</keyword>
<evidence type="ECO:0000256" key="2">
    <source>
        <dbReference type="ARBA" id="ARBA00022741"/>
    </source>
</evidence>
<evidence type="ECO:0000313" key="5">
    <source>
        <dbReference type="EMBL" id="KAK2959114.1"/>
    </source>
</evidence>
<dbReference type="Gene3D" id="3.40.50.300">
    <property type="entry name" value="P-loop containing nucleotide triphosphate hydrolases"/>
    <property type="match status" value="2"/>
</dbReference>
<dbReference type="InterPro" id="IPR027417">
    <property type="entry name" value="P-loop_NTPase"/>
</dbReference>
<sequence length="438" mass="48288">MASSNLDCQEYAEQHNLVGLFSNMLQDLTVARPEDPLEWMIDFLKVPKRRIIVTGAPASGKGTQCEKIVEKYGVVHLSTGDLLRAAVKAGSPLGLEADNYMKSGQLVPDQLVIDLVKEKLNDDECSRRGWLLDGFPRTRAQALSMQASGILPTHVIQLNVPDEDLMDRALGRRLDPETGKIYHIKTNPPPADVAGRCIQRSDDQEEKVRNRLNQYHANLIPLCEAFKSILVSVDGNRSPQIVFEDVDKLLSQSSSSQDRAHRVPRIVLFGPPHSGVRTLSHLLVKRFGVILIDGSQIDCSDDSAASFSQLVRLLSQRDSMTNGYLLVNSPRSVAQITLLQNIAQIRPYHTICLSVPADELLRRGSELEGQTTRESVEEGCVAIQSLLQSYDEVFNVIGQSPVISLDGTGDVLEVFGRAVDVILGDVKLEALRSVVPLQ</sequence>
<evidence type="ECO:0000256" key="4">
    <source>
        <dbReference type="RuleBase" id="RU003330"/>
    </source>
</evidence>
<dbReference type="PROSITE" id="PS00113">
    <property type="entry name" value="ADENYLATE_KINASE"/>
    <property type="match status" value="1"/>
</dbReference>
<dbReference type="Proteomes" id="UP001281761">
    <property type="component" value="Unassembled WGS sequence"/>
</dbReference>
<accession>A0ABQ9Y5X2</accession>
<dbReference type="HAMAP" id="MF_00235">
    <property type="entry name" value="Adenylate_kinase_Adk"/>
    <property type="match status" value="1"/>
</dbReference>
<dbReference type="InterPro" id="IPR006259">
    <property type="entry name" value="Adenyl_kin_sub"/>
</dbReference>
<dbReference type="InterPro" id="IPR000850">
    <property type="entry name" value="Adenylat/UMP-CMP_kin"/>
</dbReference>
<comment type="similarity">
    <text evidence="4">Belongs to the adenylate kinase family.</text>
</comment>
<dbReference type="EMBL" id="JARBJD010000032">
    <property type="protein sequence ID" value="KAK2959114.1"/>
    <property type="molecule type" value="Genomic_DNA"/>
</dbReference>
<name>A0ABQ9Y5X2_9EUKA</name>
<comment type="caution">
    <text evidence="5">The sequence shown here is derived from an EMBL/GenBank/DDBJ whole genome shotgun (WGS) entry which is preliminary data.</text>
</comment>
<gene>
    <name evidence="5" type="ORF">BLNAU_5909</name>
</gene>
<dbReference type="Pfam" id="PF00406">
    <property type="entry name" value="ADK"/>
    <property type="match status" value="1"/>
</dbReference>
<dbReference type="PRINTS" id="PR00094">
    <property type="entry name" value="ADENYLTKNASE"/>
</dbReference>
<dbReference type="NCBIfam" id="TIGR01351">
    <property type="entry name" value="adk"/>
    <property type="match status" value="1"/>
</dbReference>
<reference evidence="5 6" key="1">
    <citation type="journal article" date="2022" name="bioRxiv">
        <title>Genomics of Preaxostyla Flagellates Illuminates Evolutionary Transitions and the Path Towards Mitochondrial Loss.</title>
        <authorList>
            <person name="Novak L.V.F."/>
            <person name="Treitli S.C."/>
            <person name="Pyrih J."/>
            <person name="Halakuc P."/>
            <person name="Pipaliya S.V."/>
            <person name="Vacek V."/>
            <person name="Brzon O."/>
            <person name="Soukal P."/>
            <person name="Eme L."/>
            <person name="Dacks J.B."/>
            <person name="Karnkowska A."/>
            <person name="Elias M."/>
            <person name="Hampl V."/>
        </authorList>
    </citation>
    <scope>NUCLEOTIDE SEQUENCE [LARGE SCALE GENOMIC DNA]</scope>
    <source>
        <strain evidence="5">NAU3</strain>
        <tissue evidence="5">Gut</tissue>
    </source>
</reference>
<dbReference type="CDD" id="cd01428">
    <property type="entry name" value="ADK"/>
    <property type="match status" value="1"/>
</dbReference>
<dbReference type="SUPFAM" id="SSF47391">
    <property type="entry name" value="Dimerization-anchoring domain of cAMP-dependent PK regulatory subunit"/>
    <property type="match status" value="1"/>
</dbReference>
<dbReference type="EC" id="2.7.4.3" evidence="5"/>
<dbReference type="InterPro" id="IPR033690">
    <property type="entry name" value="Adenylat_kinase_CS"/>
</dbReference>
<evidence type="ECO:0000313" key="6">
    <source>
        <dbReference type="Proteomes" id="UP001281761"/>
    </source>
</evidence>
<keyword evidence="1 4" id="KW-0808">Transferase</keyword>
<dbReference type="GO" id="GO:0004017">
    <property type="term" value="F:AMP kinase activity"/>
    <property type="evidence" value="ECO:0007669"/>
    <property type="project" value="UniProtKB-EC"/>
</dbReference>
<evidence type="ECO:0000256" key="1">
    <source>
        <dbReference type="ARBA" id="ARBA00022679"/>
    </source>
</evidence>
<protein>
    <submittedName>
        <fullName evidence="5">Adenylate kinase, chloroplastic</fullName>
        <ecNumber evidence="5">2.7.4.3</ecNumber>
    </submittedName>
</protein>
<evidence type="ECO:0000256" key="3">
    <source>
        <dbReference type="ARBA" id="ARBA00022777"/>
    </source>
</evidence>
<keyword evidence="2" id="KW-0547">Nucleotide-binding</keyword>